<name>A0A1I3BKQ1_9LACT</name>
<dbReference type="Proteomes" id="UP000198668">
    <property type="component" value="Unassembled WGS sequence"/>
</dbReference>
<feature type="domain" description="Cell envelope-related transcriptional attenuator" evidence="2">
    <location>
        <begin position="70"/>
        <end position="221"/>
    </location>
</feature>
<organism evidence="3 4">
    <name type="scientific">Pisciglobus halotolerans</name>
    <dbReference type="NCBI Taxonomy" id="745365"/>
    <lineage>
        <taxon>Bacteria</taxon>
        <taxon>Bacillati</taxon>
        <taxon>Bacillota</taxon>
        <taxon>Bacilli</taxon>
        <taxon>Lactobacillales</taxon>
        <taxon>Carnobacteriaceae</taxon>
    </lineage>
</organism>
<dbReference type="Pfam" id="PF03816">
    <property type="entry name" value="LytR_cpsA_psr"/>
    <property type="match status" value="1"/>
</dbReference>
<dbReference type="Gene3D" id="3.40.630.190">
    <property type="entry name" value="LCP protein"/>
    <property type="match status" value="1"/>
</dbReference>
<dbReference type="NCBIfam" id="TIGR00350">
    <property type="entry name" value="lytR_cpsA_psr"/>
    <property type="match status" value="1"/>
</dbReference>
<evidence type="ECO:0000313" key="3">
    <source>
        <dbReference type="EMBL" id="SFH62865.1"/>
    </source>
</evidence>
<dbReference type="EMBL" id="FOQE01000007">
    <property type="protein sequence ID" value="SFH62865.1"/>
    <property type="molecule type" value="Genomic_DNA"/>
</dbReference>
<evidence type="ECO:0000259" key="2">
    <source>
        <dbReference type="Pfam" id="PF03816"/>
    </source>
</evidence>
<evidence type="ECO:0000313" key="4">
    <source>
        <dbReference type="Proteomes" id="UP000198668"/>
    </source>
</evidence>
<dbReference type="InterPro" id="IPR050922">
    <property type="entry name" value="LytR/CpsA/Psr_CW_biosynth"/>
</dbReference>
<gene>
    <name evidence="3" type="ORF">SAMN04489868_10765</name>
</gene>
<keyword evidence="4" id="KW-1185">Reference proteome</keyword>
<dbReference type="PANTHER" id="PTHR33392:SF3">
    <property type="entry name" value="POLYISOPRENYL-TEICHOIC ACID--PEPTIDOGLYCAN TEICHOIC ACID TRANSFERASE TAGT"/>
    <property type="match status" value="1"/>
</dbReference>
<evidence type="ECO:0000256" key="1">
    <source>
        <dbReference type="ARBA" id="ARBA00006068"/>
    </source>
</evidence>
<protein>
    <submittedName>
        <fullName evidence="3">Cell envelope-related function transcriptional attenuator common domain-containing protein</fullName>
    </submittedName>
</protein>
<comment type="similarity">
    <text evidence="1">Belongs to the LytR/CpsA/Psr (LCP) family.</text>
</comment>
<dbReference type="PANTHER" id="PTHR33392">
    <property type="entry name" value="POLYISOPRENYL-TEICHOIC ACID--PEPTIDOGLYCAN TEICHOIC ACID TRANSFERASE TAGU"/>
    <property type="match status" value="1"/>
</dbReference>
<accession>A0A1I3BKQ1</accession>
<proteinExistence type="inferred from homology"/>
<reference evidence="3 4" key="1">
    <citation type="submission" date="2016-10" db="EMBL/GenBank/DDBJ databases">
        <authorList>
            <person name="de Groot N.N."/>
        </authorList>
    </citation>
    <scope>NUCLEOTIDE SEQUENCE [LARGE SCALE GENOMIC DNA]</scope>
    <source>
        <strain evidence="3 4">DSM 27630</strain>
    </source>
</reference>
<sequence>MSFMIPILTVLLLVAVYAAKMFATAENAAGESYHSIDRGKEIEVDPLKDTISLLVMGVDDTENRNLGSSRTDSLIYLTIDPKSHEVNMVSIPRDTYTEIVKDGQVLNYNKINSAYEYGEEKTTIETVENLLDLPVHYYATFNFDAFLDIIDALGGIEMDVPVAISEQNSEGKMHQIELQKGYQTLNGEEALALARTRKIDNDVKRGERQQEIIQAIVKKALSVGSVTKLADVIEVIGSNMRTDMHFNDMLGVAQSGLTGAYTFHSYIFDWTDFKKNGASMVELFPDSVEYISHKFKVALDLEEPDERDAEDYQFQTNYQTEYANQYN</sequence>
<dbReference type="AlphaFoldDB" id="A0A1I3BKQ1"/>
<dbReference type="InterPro" id="IPR004474">
    <property type="entry name" value="LytR_CpsA_psr"/>
</dbReference>